<dbReference type="InterPro" id="IPR052028">
    <property type="entry name" value="HipA_Ser/Thr_kinase"/>
</dbReference>
<evidence type="ECO:0000256" key="2">
    <source>
        <dbReference type="ARBA" id="ARBA00022679"/>
    </source>
</evidence>
<keyword evidence="2" id="KW-0808">Transferase</keyword>
<organism evidence="6 7">
    <name type="scientific">Chitinimonas arctica</name>
    <dbReference type="NCBI Taxonomy" id="2594795"/>
    <lineage>
        <taxon>Bacteria</taxon>
        <taxon>Pseudomonadati</taxon>
        <taxon>Pseudomonadota</taxon>
        <taxon>Betaproteobacteria</taxon>
        <taxon>Neisseriales</taxon>
        <taxon>Chitinibacteraceae</taxon>
        <taxon>Chitinimonas</taxon>
    </lineage>
</organism>
<dbReference type="GO" id="GO:0004674">
    <property type="term" value="F:protein serine/threonine kinase activity"/>
    <property type="evidence" value="ECO:0007669"/>
    <property type="project" value="TreeGrafter"/>
</dbReference>
<evidence type="ECO:0000259" key="5">
    <source>
        <dbReference type="Pfam" id="PF13657"/>
    </source>
</evidence>
<dbReference type="InterPro" id="IPR017508">
    <property type="entry name" value="HipA_N1"/>
</dbReference>
<protein>
    <submittedName>
        <fullName evidence="6">Type II toxin-antitoxin system HipA family toxin</fullName>
    </submittedName>
</protein>
<dbReference type="RefSeq" id="WP_143856450.1">
    <property type="nucleotide sequence ID" value="NZ_CP041730.1"/>
</dbReference>
<keyword evidence="3" id="KW-0418">Kinase</keyword>
<dbReference type="Proteomes" id="UP000317550">
    <property type="component" value="Chromosome"/>
</dbReference>
<feature type="domain" description="HipA N-terminal subdomain 1" evidence="5">
    <location>
        <begin position="20"/>
        <end position="110"/>
    </location>
</feature>
<evidence type="ECO:0000256" key="1">
    <source>
        <dbReference type="ARBA" id="ARBA00010164"/>
    </source>
</evidence>
<evidence type="ECO:0000313" key="7">
    <source>
        <dbReference type="Proteomes" id="UP000317550"/>
    </source>
</evidence>
<dbReference type="EMBL" id="CP041730">
    <property type="protein sequence ID" value="QDQ25525.1"/>
    <property type="molecule type" value="Genomic_DNA"/>
</dbReference>
<dbReference type="Pfam" id="PF13657">
    <property type="entry name" value="Couple_hipA"/>
    <property type="match status" value="1"/>
</dbReference>
<sequence length="441" mass="49655">MARETLVHVWPADAVDPIVAGVFRLEPDRRVGTFTYDDQYRAGHFPGLAPDMPIKNKQIKVINGDAIFPLFRDAGPDDWGRRVLERRLGRPVDLFESLVLCPVDGVGNIALGELDSSRSIALTLDEFLEHYEALDTAKKLAETHVETAVLQAVNNGTSLGGTKPKLSIERKDKQFLLKFPANGDTPWLPHVEAALLCMATKCGINACKAEVYRLPGKEKFGLLVERFDRYKVNGGFARIPYVSAHSVLRMDIAELRADPRDIALYATRGFDPQSLARSYPAFADAMMRWCGGKTHHAEQLRELWRRIVFNGLVRNIDDHTRNHGLICSDPHAGIWQLSPAFDVVTPVAAMRRPAMSSAYRYVKAGRHGTGTNTPRLVWSANREDLIEAAVSHYQYEREEASMWFEATQQYVRTHWQTSLLEQGMPNEEVARYENALGLGWE</sequence>
<comment type="similarity">
    <text evidence="1">Belongs to the HipA Ser/Thr kinase family.</text>
</comment>
<dbReference type="KEGG" id="cari:FNU76_03680"/>
<dbReference type="AlphaFoldDB" id="A0A516SBJ8"/>
<proteinExistence type="inferred from homology"/>
<evidence type="ECO:0000256" key="3">
    <source>
        <dbReference type="ARBA" id="ARBA00022777"/>
    </source>
</evidence>
<accession>A0A516SBJ8</accession>
<dbReference type="OrthoDB" id="3182374at2"/>
<dbReference type="GO" id="GO:0005829">
    <property type="term" value="C:cytosol"/>
    <property type="evidence" value="ECO:0007669"/>
    <property type="project" value="TreeGrafter"/>
</dbReference>
<evidence type="ECO:0000259" key="4">
    <source>
        <dbReference type="Pfam" id="PF07804"/>
    </source>
</evidence>
<dbReference type="PANTHER" id="PTHR37419">
    <property type="entry name" value="SERINE/THREONINE-PROTEIN KINASE TOXIN HIPA"/>
    <property type="match status" value="1"/>
</dbReference>
<name>A0A516SBJ8_9NEIS</name>
<gene>
    <name evidence="6" type="ORF">FNU76_03680</name>
</gene>
<dbReference type="Pfam" id="PF07804">
    <property type="entry name" value="HipA_C"/>
    <property type="match status" value="1"/>
</dbReference>
<keyword evidence="7" id="KW-1185">Reference proteome</keyword>
<dbReference type="PANTHER" id="PTHR37419:SF8">
    <property type="entry name" value="TOXIN YJJJ"/>
    <property type="match status" value="1"/>
</dbReference>
<reference evidence="7" key="1">
    <citation type="submission" date="2019-07" db="EMBL/GenBank/DDBJ databases">
        <title>Chitinimonas sp. nov., isolated from Ny-Alesund, arctica soil.</title>
        <authorList>
            <person name="Xu Q."/>
            <person name="Peng F."/>
        </authorList>
    </citation>
    <scope>NUCLEOTIDE SEQUENCE [LARGE SCALE GENOMIC DNA]</scope>
    <source>
        <strain evidence="7">R3-44</strain>
    </source>
</reference>
<dbReference type="InterPro" id="IPR012893">
    <property type="entry name" value="HipA-like_C"/>
</dbReference>
<evidence type="ECO:0000313" key="6">
    <source>
        <dbReference type="EMBL" id="QDQ25525.1"/>
    </source>
</evidence>
<feature type="domain" description="HipA-like C-terminal" evidence="4">
    <location>
        <begin position="157"/>
        <end position="358"/>
    </location>
</feature>